<sequence length="107" mass="12405">LKSSEGGGSQTAALLVGLGVKAVLTTDKMSHQAKEEFEKHMVPLIELDRVDLEMADDFAVIRSQDLEREIVQWKQNQEERKKKEEQNKLLKIMDDYRAQRKRSTNNY</sequence>
<keyword evidence="1" id="KW-0175">Coiled coil</keyword>
<dbReference type="PANTHER" id="PTHR40707">
    <property type="entry name" value="POSSIBLE NUCLEASE OF RNASE H FOLD, RUVC/YQGF FAMILY"/>
    <property type="match status" value="1"/>
</dbReference>
<name>A0A7J4TI90_9EURY</name>
<evidence type="ECO:0000313" key="3">
    <source>
        <dbReference type="Proteomes" id="UP000586031"/>
    </source>
</evidence>
<dbReference type="AlphaFoldDB" id="A0A7J4TI90"/>
<organism evidence="2 3">
    <name type="scientific">Methanobacterium subterraneum</name>
    <dbReference type="NCBI Taxonomy" id="59277"/>
    <lineage>
        <taxon>Archaea</taxon>
        <taxon>Methanobacteriati</taxon>
        <taxon>Methanobacteriota</taxon>
        <taxon>Methanomada group</taxon>
        <taxon>Methanobacteria</taxon>
        <taxon>Methanobacteriales</taxon>
        <taxon>Methanobacteriaceae</taxon>
        <taxon>Methanobacterium</taxon>
    </lineage>
</organism>
<dbReference type="PANTHER" id="PTHR40707:SF1">
    <property type="entry name" value="DUF460 DOMAIN-CONTAINING PROTEIN"/>
    <property type="match status" value="1"/>
</dbReference>
<dbReference type="Proteomes" id="UP000586031">
    <property type="component" value="Unassembled WGS sequence"/>
</dbReference>
<dbReference type="InterPro" id="IPR007408">
    <property type="entry name" value="DUF460"/>
</dbReference>
<dbReference type="EMBL" id="DUHE01000007">
    <property type="protein sequence ID" value="HII83282.1"/>
    <property type="molecule type" value="Genomic_DNA"/>
</dbReference>
<feature type="non-terminal residue" evidence="2">
    <location>
        <position position="1"/>
    </location>
</feature>
<evidence type="ECO:0000313" key="2">
    <source>
        <dbReference type="EMBL" id="HII83282.1"/>
    </source>
</evidence>
<reference evidence="3" key="1">
    <citation type="journal article" date="2020" name="bioRxiv">
        <title>A rank-normalized archaeal taxonomy based on genome phylogeny resolves widespread incomplete and uneven classifications.</title>
        <authorList>
            <person name="Rinke C."/>
            <person name="Chuvochina M."/>
            <person name="Mussig A.J."/>
            <person name="Chaumeil P.-A."/>
            <person name="Waite D.W."/>
            <person name="Whitman W.B."/>
            <person name="Parks D.H."/>
            <person name="Hugenholtz P."/>
        </authorList>
    </citation>
    <scope>NUCLEOTIDE SEQUENCE [LARGE SCALE GENOMIC DNA]</scope>
</reference>
<evidence type="ECO:0000256" key="1">
    <source>
        <dbReference type="SAM" id="Coils"/>
    </source>
</evidence>
<proteinExistence type="predicted"/>
<feature type="coiled-coil region" evidence="1">
    <location>
        <begin position="63"/>
        <end position="95"/>
    </location>
</feature>
<protein>
    <submittedName>
        <fullName evidence="2">Uncharacterized protein</fullName>
    </submittedName>
</protein>
<gene>
    <name evidence="2" type="ORF">HA271_00245</name>
</gene>
<accession>A0A7J4TI90</accession>
<comment type="caution">
    <text evidence="2">The sequence shown here is derived from an EMBL/GenBank/DDBJ whole genome shotgun (WGS) entry which is preliminary data.</text>
</comment>